<evidence type="ECO:0000313" key="2">
    <source>
        <dbReference type="EMBL" id="TNN42197.1"/>
    </source>
</evidence>
<sequence length="181" mass="19816">MDDRELMREESAFAVDIMDVSASNLLLEADGVANAMADKSNHLEYDDQYKDDFGDNPMESTEEGMLVDKLLSHEDGDGIFDDPPADPPAIVESVMMLQDHGDDDEDDFDALSAGAPDSPDSGPTKTLPAMADQTEQTTLVHNEEETFALEPIDITGNAAGLQRRRTLFFIALTLRFSRNSG</sequence>
<comment type="caution">
    <text evidence="2">The sequence shown here is derived from an EMBL/GenBank/DDBJ whole genome shotgun (WGS) entry which is preliminary data.</text>
</comment>
<evidence type="ECO:0000313" key="3">
    <source>
        <dbReference type="Proteomes" id="UP000314294"/>
    </source>
</evidence>
<protein>
    <submittedName>
        <fullName evidence="2">Double-strand-break repair protein rad21</fullName>
    </submittedName>
</protein>
<name>A0A4Z2FLT5_9TELE</name>
<gene>
    <name evidence="2" type="primary">rad21</name>
    <name evidence="2" type="ORF">EYF80_047623</name>
</gene>
<reference evidence="2 3" key="1">
    <citation type="submission" date="2019-03" db="EMBL/GenBank/DDBJ databases">
        <title>First draft genome of Liparis tanakae, snailfish: a comprehensive survey of snailfish specific genes.</title>
        <authorList>
            <person name="Kim W."/>
            <person name="Song I."/>
            <person name="Jeong J.-H."/>
            <person name="Kim D."/>
            <person name="Kim S."/>
            <person name="Ryu S."/>
            <person name="Song J.Y."/>
            <person name="Lee S.K."/>
        </authorList>
    </citation>
    <scope>NUCLEOTIDE SEQUENCE [LARGE SCALE GENOMIC DNA]</scope>
    <source>
        <tissue evidence="2">Muscle</tissue>
    </source>
</reference>
<dbReference type="OrthoDB" id="10071381at2759"/>
<dbReference type="AlphaFoldDB" id="A0A4Z2FLT5"/>
<dbReference type="Proteomes" id="UP000314294">
    <property type="component" value="Unassembled WGS sequence"/>
</dbReference>
<keyword evidence="3" id="KW-1185">Reference proteome</keyword>
<organism evidence="2 3">
    <name type="scientific">Liparis tanakae</name>
    <name type="common">Tanaka's snailfish</name>
    <dbReference type="NCBI Taxonomy" id="230148"/>
    <lineage>
        <taxon>Eukaryota</taxon>
        <taxon>Metazoa</taxon>
        <taxon>Chordata</taxon>
        <taxon>Craniata</taxon>
        <taxon>Vertebrata</taxon>
        <taxon>Euteleostomi</taxon>
        <taxon>Actinopterygii</taxon>
        <taxon>Neopterygii</taxon>
        <taxon>Teleostei</taxon>
        <taxon>Neoteleostei</taxon>
        <taxon>Acanthomorphata</taxon>
        <taxon>Eupercaria</taxon>
        <taxon>Perciformes</taxon>
        <taxon>Cottioidei</taxon>
        <taxon>Cottales</taxon>
        <taxon>Liparidae</taxon>
        <taxon>Liparis</taxon>
    </lineage>
</organism>
<accession>A0A4Z2FLT5</accession>
<evidence type="ECO:0000256" key="1">
    <source>
        <dbReference type="SAM" id="MobiDB-lite"/>
    </source>
</evidence>
<feature type="region of interest" description="Disordered" evidence="1">
    <location>
        <begin position="97"/>
        <end position="126"/>
    </location>
</feature>
<dbReference type="EMBL" id="SRLO01001053">
    <property type="protein sequence ID" value="TNN42197.1"/>
    <property type="molecule type" value="Genomic_DNA"/>
</dbReference>
<proteinExistence type="predicted"/>